<keyword evidence="3" id="KW-0460">Magnesium</keyword>
<feature type="transmembrane region" description="Helical" evidence="5">
    <location>
        <begin position="108"/>
        <end position="129"/>
    </location>
</feature>
<dbReference type="EMBL" id="JAGHQM010002981">
    <property type="protein sequence ID" value="KAH0547995.1"/>
    <property type="molecule type" value="Genomic_DNA"/>
</dbReference>
<organism evidence="7 8">
    <name type="scientific">Trichoglossum hirsutum</name>
    <dbReference type="NCBI Taxonomy" id="265104"/>
    <lineage>
        <taxon>Eukaryota</taxon>
        <taxon>Fungi</taxon>
        <taxon>Dikarya</taxon>
        <taxon>Ascomycota</taxon>
        <taxon>Pezizomycotina</taxon>
        <taxon>Geoglossomycetes</taxon>
        <taxon>Geoglossales</taxon>
        <taxon>Geoglossaceae</taxon>
        <taxon>Trichoglossum</taxon>
    </lineage>
</organism>
<dbReference type="Proteomes" id="UP000750711">
    <property type="component" value="Unassembled WGS sequence"/>
</dbReference>
<dbReference type="GO" id="GO:0046872">
    <property type="term" value="F:metal ion binding"/>
    <property type="evidence" value="ECO:0007669"/>
    <property type="project" value="UniProtKB-KW"/>
</dbReference>
<keyword evidence="5" id="KW-1133">Transmembrane helix</keyword>
<evidence type="ECO:0000256" key="3">
    <source>
        <dbReference type="ARBA" id="ARBA00022842"/>
    </source>
</evidence>
<proteinExistence type="predicted"/>
<feature type="compositionally biased region" description="Basic residues" evidence="4">
    <location>
        <begin position="270"/>
        <end position="285"/>
    </location>
</feature>
<feature type="transmembrane region" description="Helical" evidence="5">
    <location>
        <begin position="141"/>
        <end position="162"/>
    </location>
</feature>
<keyword evidence="2" id="KW-0479">Metal-binding</keyword>
<evidence type="ECO:0000313" key="8">
    <source>
        <dbReference type="Proteomes" id="UP000750711"/>
    </source>
</evidence>
<feature type="domain" description="Cation-transporting P-type ATPase C-terminal" evidence="6">
    <location>
        <begin position="1"/>
        <end position="162"/>
    </location>
</feature>
<keyword evidence="5" id="KW-0812">Transmembrane</keyword>
<dbReference type="GO" id="GO:0005886">
    <property type="term" value="C:plasma membrane"/>
    <property type="evidence" value="ECO:0007669"/>
    <property type="project" value="TreeGrafter"/>
</dbReference>
<dbReference type="GO" id="GO:0006874">
    <property type="term" value="P:intracellular calcium ion homeostasis"/>
    <property type="evidence" value="ECO:0007669"/>
    <property type="project" value="TreeGrafter"/>
</dbReference>
<sequence>MDTFAALALATDPPTPSILNRKPDRKSAPLITLTMWKMIIGQAIYQLVVTFILNFGGESILSYQSPREKAQLKTLVFNTFVWMQIFNQYNNRRLDNGFDIFEGVHRNYFFIGINLIMIGGQVLIIFIGGQPFTVKRLNAAQWAYSIILGALSLPVAVIIRLIPDELIRKLIPQRWQHKETPDVVVSEVEPSFEWNPALVEIREELAFLKKVRRGRLNAIKFKLQHPREIIPGSRNGSRSRSSSFNQTQMPSEEANHGGDVGSSGPATPDHHHHHYHHHRRRRTRSRSNSAFGPATAMAGVVAGSIAGWSPIERHRGDNDSLMFSRNNQRSEEEALEMRPSTKPDDQGVPDDLHKYRSVTPTHHEKPPSAPPVMSAETKTGLGLPPSTKQDSTTSIEPPSMPGQQQKD</sequence>
<evidence type="ECO:0000256" key="4">
    <source>
        <dbReference type="SAM" id="MobiDB-lite"/>
    </source>
</evidence>
<feature type="compositionally biased region" description="Basic and acidic residues" evidence="4">
    <location>
        <begin position="328"/>
        <end position="354"/>
    </location>
</feature>
<feature type="compositionally biased region" description="Low complexity" evidence="4">
    <location>
        <begin position="232"/>
        <end position="243"/>
    </location>
</feature>
<dbReference type="InterPro" id="IPR006068">
    <property type="entry name" value="ATPase_P-typ_cation-transptr_C"/>
</dbReference>
<feature type="transmembrane region" description="Helical" evidence="5">
    <location>
        <begin position="290"/>
        <end position="311"/>
    </location>
</feature>
<reference evidence="7" key="1">
    <citation type="submission" date="2021-03" db="EMBL/GenBank/DDBJ databases">
        <title>Comparative genomics and phylogenomic investigation of the class Geoglossomycetes provide insights into ecological specialization and systematics.</title>
        <authorList>
            <person name="Melie T."/>
            <person name="Pirro S."/>
            <person name="Miller A.N."/>
            <person name="Quandt A."/>
        </authorList>
    </citation>
    <scope>NUCLEOTIDE SEQUENCE</scope>
    <source>
        <strain evidence="7">CAQ_001_2017</strain>
    </source>
</reference>
<gene>
    <name evidence="7" type="ORF">GP486_008263</name>
</gene>
<keyword evidence="8" id="KW-1185">Reference proteome</keyword>
<accession>A0A9P8L493</accession>
<evidence type="ECO:0000256" key="1">
    <source>
        <dbReference type="ARBA" id="ARBA00004127"/>
    </source>
</evidence>
<comment type="subcellular location">
    <subcellularLocation>
        <location evidence="1">Endomembrane system</location>
        <topology evidence="1">Multi-pass membrane protein</topology>
    </subcellularLocation>
</comment>
<feature type="transmembrane region" description="Helical" evidence="5">
    <location>
        <begin position="43"/>
        <end position="63"/>
    </location>
</feature>
<dbReference type="SUPFAM" id="SSF81665">
    <property type="entry name" value="Calcium ATPase, transmembrane domain M"/>
    <property type="match status" value="1"/>
</dbReference>
<evidence type="ECO:0000313" key="7">
    <source>
        <dbReference type="EMBL" id="KAH0547995.1"/>
    </source>
</evidence>
<dbReference type="GO" id="GO:0012505">
    <property type="term" value="C:endomembrane system"/>
    <property type="evidence" value="ECO:0007669"/>
    <property type="project" value="UniProtKB-SubCell"/>
</dbReference>
<dbReference type="Gene3D" id="1.20.1110.10">
    <property type="entry name" value="Calcium-transporting ATPase, transmembrane domain"/>
    <property type="match status" value="1"/>
</dbReference>
<dbReference type="GO" id="GO:0005388">
    <property type="term" value="F:P-type calcium transporter activity"/>
    <property type="evidence" value="ECO:0007669"/>
    <property type="project" value="TreeGrafter"/>
</dbReference>
<name>A0A9P8L493_9PEZI</name>
<comment type="caution">
    <text evidence="7">The sequence shown here is derived from an EMBL/GenBank/DDBJ whole genome shotgun (WGS) entry which is preliminary data.</text>
</comment>
<feature type="compositionally biased region" description="Polar residues" evidence="4">
    <location>
        <begin position="386"/>
        <end position="407"/>
    </location>
</feature>
<protein>
    <recommendedName>
        <fullName evidence="6">Cation-transporting P-type ATPase C-terminal domain-containing protein</fullName>
    </recommendedName>
</protein>
<dbReference type="InterPro" id="IPR023298">
    <property type="entry name" value="ATPase_P-typ_TM_dom_sf"/>
</dbReference>
<evidence type="ECO:0000256" key="2">
    <source>
        <dbReference type="ARBA" id="ARBA00022723"/>
    </source>
</evidence>
<keyword evidence="5" id="KW-0472">Membrane</keyword>
<dbReference type="PANTHER" id="PTHR24093:SF369">
    <property type="entry name" value="CALCIUM-TRANSPORTING ATPASE"/>
    <property type="match status" value="1"/>
</dbReference>
<evidence type="ECO:0000256" key="5">
    <source>
        <dbReference type="SAM" id="Phobius"/>
    </source>
</evidence>
<dbReference type="AlphaFoldDB" id="A0A9P8L493"/>
<feature type="region of interest" description="Disordered" evidence="4">
    <location>
        <begin position="313"/>
        <end position="407"/>
    </location>
</feature>
<dbReference type="Pfam" id="PF00689">
    <property type="entry name" value="Cation_ATPase_C"/>
    <property type="match status" value="1"/>
</dbReference>
<feature type="region of interest" description="Disordered" evidence="4">
    <location>
        <begin position="229"/>
        <end position="291"/>
    </location>
</feature>
<evidence type="ECO:0000259" key="6">
    <source>
        <dbReference type="Pfam" id="PF00689"/>
    </source>
</evidence>
<dbReference type="PANTHER" id="PTHR24093">
    <property type="entry name" value="CATION TRANSPORTING ATPASE"/>
    <property type="match status" value="1"/>
</dbReference>